<protein>
    <submittedName>
        <fullName evidence="2">Uncharacterized protein</fullName>
    </submittedName>
</protein>
<dbReference type="EMBL" id="JAIWYP010000009">
    <property type="protein sequence ID" value="KAH3773234.1"/>
    <property type="molecule type" value="Genomic_DNA"/>
</dbReference>
<feature type="region of interest" description="Disordered" evidence="1">
    <location>
        <begin position="1"/>
        <end position="28"/>
    </location>
</feature>
<gene>
    <name evidence="2" type="ORF">DPMN_174592</name>
</gene>
<evidence type="ECO:0000313" key="2">
    <source>
        <dbReference type="EMBL" id="KAH3773234.1"/>
    </source>
</evidence>
<accession>A0A9D4E6M6</accession>
<reference evidence="2" key="1">
    <citation type="journal article" date="2019" name="bioRxiv">
        <title>The Genome of the Zebra Mussel, Dreissena polymorpha: A Resource for Invasive Species Research.</title>
        <authorList>
            <person name="McCartney M.A."/>
            <person name="Auch B."/>
            <person name="Kono T."/>
            <person name="Mallez S."/>
            <person name="Zhang Y."/>
            <person name="Obille A."/>
            <person name="Becker A."/>
            <person name="Abrahante J.E."/>
            <person name="Garbe J."/>
            <person name="Badalamenti J.P."/>
            <person name="Herman A."/>
            <person name="Mangelson H."/>
            <person name="Liachko I."/>
            <person name="Sullivan S."/>
            <person name="Sone E.D."/>
            <person name="Koren S."/>
            <person name="Silverstein K.A.T."/>
            <person name="Beckman K.B."/>
            <person name="Gohl D.M."/>
        </authorList>
    </citation>
    <scope>NUCLEOTIDE SEQUENCE</scope>
    <source>
        <strain evidence="2">Duluth1</strain>
        <tissue evidence="2">Whole animal</tissue>
    </source>
</reference>
<sequence>MNLLGNGNCGNSWGSSNSENSWGSSGWGKSWGKSGWVGRSSSGNTKVAEGHYRSDCIASCSGWERNVWKSSHFQSYCSGCNHASAAAPWGERRKNGFVHGAKMSVWG</sequence>
<keyword evidence="3" id="KW-1185">Reference proteome</keyword>
<dbReference type="Proteomes" id="UP000828390">
    <property type="component" value="Unassembled WGS sequence"/>
</dbReference>
<dbReference type="AlphaFoldDB" id="A0A9D4E6M6"/>
<organism evidence="2 3">
    <name type="scientific">Dreissena polymorpha</name>
    <name type="common">Zebra mussel</name>
    <name type="synonym">Mytilus polymorpha</name>
    <dbReference type="NCBI Taxonomy" id="45954"/>
    <lineage>
        <taxon>Eukaryota</taxon>
        <taxon>Metazoa</taxon>
        <taxon>Spiralia</taxon>
        <taxon>Lophotrochozoa</taxon>
        <taxon>Mollusca</taxon>
        <taxon>Bivalvia</taxon>
        <taxon>Autobranchia</taxon>
        <taxon>Heteroconchia</taxon>
        <taxon>Euheterodonta</taxon>
        <taxon>Imparidentia</taxon>
        <taxon>Neoheterodontei</taxon>
        <taxon>Myida</taxon>
        <taxon>Dreissenoidea</taxon>
        <taxon>Dreissenidae</taxon>
        <taxon>Dreissena</taxon>
    </lineage>
</organism>
<comment type="caution">
    <text evidence="2">The sequence shown here is derived from an EMBL/GenBank/DDBJ whole genome shotgun (WGS) entry which is preliminary data.</text>
</comment>
<name>A0A9D4E6M6_DREPO</name>
<proteinExistence type="predicted"/>
<reference evidence="2" key="2">
    <citation type="submission" date="2020-11" db="EMBL/GenBank/DDBJ databases">
        <authorList>
            <person name="McCartney M.A."/>
            <person name="Auch B."/>
            <person name="Kono T."/>
            <person name="Mallez S."/>
            <person name="Becker A."/>
            <person name="Gohl D.M."/>
            <person name="Silverstein K.A.T."/>
            <person name="Koren S."/>
            <person name="Bechman K.B."/>
            <person name="Herman A."/>
            <person name="Abrahante J.E."/>
            <person name="Garbe J."/>
        </authorList>
    </citation>
    <scope>NUCLEOTIDE SEQUENCE</scope>
    <source>
        <strain evidence="2">Duluth1</strain>
        <tissue evidence="2">Whole animal</tissue>
    </source>
</reference>
<evidence type="ECO:0000313" key="3">
    <source>
        <dbReference type="Proteomes" id="UP000828390"/>
    </source>
</evidence>
<evidence type="ECO:0000256" key="1">
    <source>
        <dbReference type="SAM" id="MobiDB-lite"/>
    </source>
</evidence>